<reference evidence="2" key="1">
    <citation type="submission" date="2020-04" db="EMBL/GenBank/DDBJ databases">
        <title>Deep metagenomics examines the oral microbiome during advanced dental caries in children, revealing novel taxa and co-occurrences with host molecules.</title>
        <authorList>
            <person name="Baker J.L."/>
            <person name="Morton J.T."/>
            <person name="Dinis M."/>
            <person name="Alvarez R."/>
            <person name="Tran N.C."/>
            <person name="Knight R."/>
            <person name="Edlund A."/>
        </authorList>
    </citation>
    <scope>NUCLEOTIDE SEQUENCE</scope>
    <source>
        <strain evidence="2">JCVI_3_bin.11</strain>
    </source>
</reference>
<name>A0A9D5X4T2_9ACTN</name>
<feature type="transmembrane region" description="Helical" evidence="1">
    <location>
        <begin position="107"/>
        <end position="133"/>
    </location>
</feature>
<dbReference type="PROSITE" id="PS51257">
    <property type="entry name" value="PROKAR_LIPOPROTEIN"/>
    <property type="match status" value="1"/>
</dbReference>
<dbReference type="Proteomes" id="UP000787322">
    <property type="component" value="Unassembled WGS sequence"/>
</dbReference>
<proteinExistence type="predicted"/>
<accession>A0A9D5X4T2</accession>
<evidence type="ECO:0000256" key="1">
    <source>
        <dbReference type="SAM" id="Phobius"/>
    </source>
</evidence>
<feature type="transmembrane region" description="Helical" evidence="1">
    <location>
        <begin position="169"/>
        <end position="187"/>
    </location>
</feature>
<organism evidence="2 3">
    <name type="scientific">Lancefieldella parvula</name>
    <dbReference type="NCBI Taxonomy" id="1382"/>
    <lineage>
        <taxon>Bacteria</taxon>
        <taxon>Bacillati</taxon>
        <taxon>Actinomycetota</taxon>
        <taxon>Coriobacteriia</taxon>
        <taxon>Coriobacteriales</taxon>
        <taxon>Atopobiaceae</taxon>
        <taxon>Lancefieldella</taxon>
    </lineage>
</organism>
<evidence type="ECO:0000313" key="2">
    <source>
        <dbReference type="EMBL" id="MBF4802286.1"/>
    </source>
</evidence>
<feature type="transmembrane region" description="Helical" evidence="1">
    <location>
        <begin position="20"/>
        <end position="43"/>
    </location>
</feature>
<evidence type="ECO:0000313" key="3">
    <source>
        <dbReference type="Proteomes" id="UP000787322"/>
    </source>
</evidence>
<feature type="transmembrane region" description="Helical" evidence="1">
    <location>
        <begin position="199"/>
        <end position="218"/>
    </location>
</feature>
<sequence>MKHQISRNFTQLFDVHKNLLVALFAMLLSCTAFISSFAQFSLITQGGYSFSLGDLIIATFYGSAHTFSVEWTALCISFLLIIVISSSDKNEHFSIQRMMRFEKKTKFWIYNYINIIVSCLVLIAVFIVTYFVLLICTGNSLTIATLNVNIFINHTVQVATNFSLTASEVLIFLGIYYLGLLFFCSFYKVMELYTHNSLAILLSVALLVLGEFFPKLPFPSTLIIFSRLLPFNPEGYSLVYTTLYFLVGIICLNIFGLIGTKNIEFGGHYEKL</sequence>
<gene>
    <name evidence="2" type="ORF">HXK24_00415</name>
</gene>
<dbReference type="AlphaFoldDB" id="A0A9D5X4T2"/>
<comment type="caution">
    <text evidence="2">The sequence shown here is derived from an EMBL/GenBank/DDBJ whole genome shotgun (WGS) entry which is preliminary data.</text>
</comment>
<keyword evidence="1" id="KW-0812">Transmembrane</keyword>
<feature type="transmembrane region" description="Helical" evidence="1">
    <location>
        <begin position="238"/>
        <end position="258"/>
    </location>
</feature>
<keyword evidence="1" id="KW-1133">Transmembrane helix</keyword>
<protein>
    <submittedName>
        <fullName evidence="2">Uncharacterized protein</fullName>
    </submittedName>
</protein>
<feature type="transmembrane region" description="Helical" evidence="1">
    <location>
        <begin position="63"/>
        <end position="86"/>
    </location>
</feature>
<dbReference type="EMBL" id="JABZGU010000004">
    <property type="protein sequence ID" value="MBF4802286.1"/>
    <property type="molecule type" value="Genomic_DNA"/>
</dbReference>
<keyword evidence="1" id="KW-0472">Membrane</keyword>